<evidence type="ECO:0000256" key="3">
    <source>
        <dbReference type="ARBA" id="ARBA00023157"/>
    </source>
</evidence>
<dbReference type="GO" id="GO:0031994">
    <property type="term" value="F:insulin-like growth factor I binding"/>
    <property type="evidence" value="ECO:0007669"/>
    <property type="project" value="TreeGrafter"/>
</dbReference>
<sequence>MWCLTLCTLLLLEPLHSIQRSVHTTTAAKLKAVEVDGRVLEAGEPCGIYTLKCGPGLKCVPPKDDQKPLKSLRDGKGQCRFAIGSNSVQSTRQTTETAPTEAPEEAPCRKRLSAILSTLGSQVFRAHQEIYLPNCDRRGFFKRRQCWSSRGRLRGKCWCVDENGTLLNSDSSDTGC</sequence>
<dbReference type="SUPFAM" id="SSF57610">
    <property type="entry name" value="Thyroglobulin type-1 domain"/>
    <property type="match status" value="1"/>
</dbReference>
<dbReference type="CDD" id="cd00191">
    <property type="entry name" value="TY"/>
    <property type="match status" value="1"/>
</dbReference>
<comment type="caution">
    <text evidence="4">Lacks conserved residue(s) required for the propagation of feature annotation.</text>
</comment>
<dbReference type="PRINTS" id="PR01976">
    <property type="entry name" value="IGFBPFAMILY"/>
</dbReference>
<feature type="domain" description="Thyroglobulin type-1" evidence="6">
    <location>
        <begin position="105"/>
        <end position="176"/>
    </location>
</feature>
<dbReference type="PANTHER" id="PTHR11551:SF27">
    <property type="entry name" value="INSULIN-LIKE GROWTH FACTOR BINDING PROTEIN 6A PRECURSOR-RELATED"/>
    <property type="match status" value="1"/>
</dbReference>
<organism evidence="7 8">
    <name type="scientific">Mugilogobius chulae</name>
    <name type="common">yellowstripe goby</name>
    <dbReference type="NCBI Taxonomy" id="88201"/>
    <lineage>
        <taxon>Eukaryota</taxon>
        <taxon>Metazoa</taxon>
        <taxon>Chordata</taxon>
        <taxon>Craniata</taxon>
        <taxon>Vertebrata</taxon>
        <taxon>Euteleostomi</taxon>
        <taxon>Actinopterygii</taxon>
        <taxon>Neopterygii</taxon>
        <taxon>Teleostei</taxon>
        <taxon>Neoteleostei</taxon>
        <taxon>Acanthomorphata</taxon>
        <taxon>Gobiaria</taxon>
        <taxon>Gobiiformes</taxon>
        <taxon>Gobioidei</taxon>
        <taxon>Gobiidae</taxon>
        <taxon>Gobionellinae</taxon>
        <taxon>Mugilogobius</taxon>
    </lineage>
</organism>
<dbReference type="PROSITE" id="PS00484">
    <property type="entry name" value="THYROGLOBULIN_1_1"/>
    <property type="match status" value="1"/>
</dbReference>
<dbReference type="GO" id="GO:0031995">
    <property type="term" value="F:insulin-like growth factor II binding"/>
    <property type="evidence" value="ECO:0007669"/>
    <property type="project" value="TreeGrafter"/>
</dbReference>
<protein>
    <recommendedName>
        <fullName evidence="6">Thyroglobulin type-1 domain-containing protein</fullName>
    </recommendedName>
</protein>
<dbReference type="GO" id="GO:0043567">
    <property type="term" value="P:regulation of insulin-like growth factor receptor signaling pathway"/>
    <property type="evidence" value="ECO:0007669"/>
    <property type="project" value="TreeGrafter"/>
</dbReference>
<feature type="chain" id="PRO_5043474708" description="Thyroglobulin type-1 domain-containing protein" evidence="5">
    <location>
        <begin position="18"/>
        <end position="176"/>
    </location>
</feature>
<keyword evidence="8" id="KW-1185">Reference proteome</keyword>
<dbReference type="Gene3D" id="4.10.40.20">
    <property type="match status" value="1"/>
</dbReference>
<name>A0AAW0MKL0_9GOBI</name>
<proteinExistence type="predicted"/>
<evidence type="ECO:0000256" key="4">
    <source>
        <dbReference type="PROSITE-ProRule" id="PRU00500"/>
    </source>
</evidence>
<dbReference type="Proteomes" id="UP001460270">
    <property type="component" value="Unassembled WGS sequence"/>
</dbReference>
<dbReference type="InterPro" id="IPR022321">
    <property type="entry name" value="IGFBP_1-6_chordata"/>
</dbReference>
<dbReference type="InterPro" id="IPR009030">
    <property type="entry name" value="Growth_fac_rcpt_cys_sf"/>
</dbReference>
<comment type="caution">
    <text evidence="7">The sequence shown here is derived from an EMBL/GenBank/DDBJ whole genome shotgun (WGS) entry which is preliminary data.</text>
</comment>
<keyword evidence="3" id="KW-1015">Disulfide bond</keyword>
<comment type="subcellular location">
    <subcellularLocation>
        <location evidence="1">Secreted</location>
    </subcellularLocation>
</comment>
<dbReference type="InterPro" id="IPR000716">
    <property type="entry name" value="Thyroglobulin_1"/>
</dbReference>
<dbReference type="Pfam" id="PF00086">
    <property type="entry name" value="Thyroglobulin_1"/>
    <property type="match status" value="1"/>
</dbReference>
<evidence type="ECO:0000313" key="7">
    <source>
        <dbReference type="EMBL" id="KAK7880857.1"/>
    </source>
</evidence>
<evidence type="ECO:0000256" key="2">
    <source>
        <dbReference type="ARBA" id="ARBA00022525"/>
    </source>
</evidence>
<keyword evidence="2" id="KW-0964">Secreted</keyword>
<evidence type="ECO:0000259" key="6">
    <source>
        <dbReference type="PROSITE" id="PS51162"/>
    </source>
</evidence>
<dbReference type="GO" id="GO:0001968">
    <property type="term" value="F:fibronectin binding"/>
    <property type="evidence" value="ECO:0007669"/>
    <property type="project" value="TreeGrafter"/>
</dbReference>
<keyword evidence="5" id="KW-0732">Signal</keyword>
<accession>A0AAW0MKL0</accession>
<evidence type="ECO:0000313" key="8">
    <source>
        <dbReference type="Proteomes" id="UP001460270"/>
    </source>
</evidence>
<feature type="signal peptide" evidence="5">
    <location>
        <begin position="1"/>
        <end position="17"/>
    </location>
</feature>
<dbReference type="GO" id="GO:0005615">
    <property type="term" value="C:extracellular space"/>
    <property type="evidence" value="ECO:0007669"/>
    <property type="project" value="TreeGrafter"/>
</dbReference>
<dbReference type="InterPro" id="IPR036857">
    <property type="entry name" value="Thyroglobulin_1_sf"/>
</dbReference>
<gene>
    <name evidence="7" type="ORF">WMY93_032496</name>
</gene>
<dbReference type="SUPFAM" id="SSF57184">
    <property type="entry name" value="Growth factor receptor domain"/>
    <property type="match status" value="1"/>
</dbReference>
<reference evidence="8" key="1">
    <citation type="submission" date="2024-04" db="EMBL/GenBank/DDBJ databases">
        <title>Salinicola lusitanus LLJ914,a marine bacterium isolated from the Okinawa Trough.</title>
        <authorList>
            <person name="Li J."/>
        </authorList>
    </citation>
    <scope>NUCLEOTIDE SEQUENCE [LARGE SCALE GENOMIC DNA]</scope>
</reference>
<dbReference type="SMART" id="SM00211">
    <property type="entry name" value="TY"/>
    <property type="match status" value="1"/>
</dbReference>
<evidence type="ECO:0000256" key="5">
    <source>
        <dbReference type="SAM" id="SignalP"/>
    </source>
</evidence>
<dbReference type="PANTHER" id="PTHR11551">
    <property type="entry name" value="INSULIN-LIKE GROWTH FACTOR BINDING PROTEIN"/>
    <property type="match status" value="1"/>
</dbReference>
<dbReference type="EMBL" id="JBBPFD010000043">
    <property type="protein sequence ID" value="KAK7880857.1"/>
    <property type="molecule type" value="Genomic_DNA"/>
</dbReference>
<dbReference type="PROSITE" id="PS51162">
    <property type="entry name" value="THYROGLOBULIN_1_2"/>
    <property type="match status" value="1"/>
</dbReference>
<evidence type="ECO:0000256" key="1">
    <source>
        <dbReference type="ARBA" id="ARBA00004613"/>
    </source>
</evidence>
<dbReference type="AlphaFoldDB" id="A0AAW0MKL0"/>
<dbReference type="Gene3D" id="4.10.800.10">
    <property type="entry name" value="Thyroglobulin type-1"/>
    <property type="match status" value="1"/>
</dbReference>